<dbReference type="GO" id="GO:0004045">
    <property type="term" value="F:peptidyl-tRNA hydrolase activity"/>
    <property type="evidence" value="ECO:0007669"/>
    <property type="project" value="UniProtKB-EC"/>
</dbReference>
<dbReference type="FunFam" id="3.30.160.20:FF:000046">
    <property type="entry name" value="Peptidyl-tRNA hydrolase ICT1"/>
    <property type="match status" value="1"/>
</dbReference>
<proteinExistence type="inferred from homology"/>
<dbReference type="GO" id="GO:0005762">
    <property type="term" value="C:mitochondrial large ribosomal subunit"/>
    <property type="evidence" value="ECO:0007669"/>
    <property type="project" value="TreeGrafter"/>
</dbReference>
<dbReference type="WBParaSite" id="SMUV_0000778101-mRNA-1">
    <property type="protein sequence ID" value="SMUV_0000778101-mRNA-1"/>
    <property type="gene ID" value="SMUV_0000778101"/>
</dbReference>
<dbReference type="AlphaFoldDB" id="A0A0N5ASK9"/>
<evidence type="ECO:0000313" key="7">
    <source>
        <dbReference type="WBParaSite" id="SMUV_0000778101-mRNA-1"/>
    </source>
</evidence>
<feature type="domain" description="Prokaryotic-type class I peptide chain release factors" evidence="5">
    <location>
        <begin position="49"/>
        <end position="177"/>
    </location>
</feature>
<evidence type="ECO:0000256" key="2">
    <source>
        <dbReference type="ARBA" id="ARBA00038225"/>
    </source>
</evidence>
<evidence type="ECO:0000256" key="4">
    <source>
        <dbReference type="ARBA" id="ARBA00041531"/>
    </source>
</evidence>
<dbReference type="STRING" id="451379.A0A0N5ASK9"/>
<dbReference type="InterPro" id="IPR000352">
    <property type="entry name" value="Pep_chain_release_fac_I"/>
</dbReference>
<evidence type="ECO:0000256" key="1">
    <source>
        <dbReference type="ARBA" id="ARBA00013260"/>
    </source>
</evidence>
<dbReference type="Pfam" id="PF00472">
    <property type="entry name" value="RF-1"/>
    <property type="match status" value="1"/>
</dbReference>
<name>A0A0N5ASK9_9BILA</name>
<accession>A0A0N5ASK9</accession>
<dbReference type="EC" id="3.1.1.29" evidence="1"/>
<keyword evidence="6" id="KW-1185">Reference proteome</keyword>
<dbReference type="GO" id="GO:0016150">
    <property type="term" value="F:translation release factor activity, codon nonspecific"/>
    <property type="evidence" value="ECO:0007669"/>
    <property type="project" value="TreeGrafter"/>
</dbReference>
<dbReference type="PANTHER" id="PTHR11075:SF54">
    <property type="entry name" value="LARGE RIBOSOMAL SUBUNIT PROTEIN ML62"/>
    <property type="match status" value="1"/>
</dbReference>
<dbReference type="Proteomes" id="UP000046393">
    <property type="component" value="Unplaced"/>
</dbReference>
<organism evidence="6 7">
    <name type="scientific">Syphacia muris</name>
    <dbReference type="NCBI Taxonomy" id="451379"/>
    <lineage>
        <taxon>Eukaryota</taxon>
        <taxon>Metazoa</taxon>
        <taxon>Ecdysozoa</taxon>
        <taxon>Nematoda</taxon>
        <taxon>Chromadorea</taxon>
        <taxon>Rhabditida</taxon>
        <taxon>Spirurina</taxon>
        <taxon>Oxyuridomorpha</taxon>
        <taxon>Oxyuroidea</taxon>
        <taxon>Oxyuridae</taxon>
        <taxon>Syphacia</taxon>
    </lineage>
</organism>
<dbReference type="PANTHER" id="PTHR11075">
    <property type="entry name" value="PEPTIDE CHAIN RELEASE FACTOR"/>
    <property type="match status" value="1"/>
</dbReference>
<evidence type="ECO:0000259" key="5">
    <source>
        <dbReference type="Pfam" id="PF00472"/>
    </source>
</evidence>
<sequence length="187" mass="21282">MLLCSRIGFSSVHFPLELILPKILIYSVASYSIELKKSQGKCNVGKLDTIPSGSIEKKFVRSSGPGGQNVNKTSTKCEVRFQLSGASWISDELREAFKVNYSRYIAEDGTVVIRSDKTRNQHENFKDCLQKLSVMLKTCERKLAYASNRFSDEDLEILNKRAEKAASYRLLQKRLKSQKKKNRSSDF</sequence>
<dbReference type="GO" id="GO:0070126">
    <property type="term" value="P:mitochondrial translational termination"/>
    <property type="evidence" value="ECO:0007669"/>
    <property type="project" value="TreeGrafter"/>
</dbReference>
<comment type="similarity">
    <text evidence="2">Belongs to the prokaryotic/mitochondrial release factor family. Mitochondrion-specific ribosomal protein mL62 subfamily.</text>
</comment>
<dbReference type="SUPFAM" id="SSF110916">
    <property type="entry name" value="Peptidyl-tRNA hydrolase domain-like"/>
    <property type="match status" value="1"/>
</dbReference>
<evidence type="ECO:0000313" key="6">
    <source>
        <dbReference type="Proteomes" id="UP000046393"/>
    </source>
</evidence>
<dbReference type="Gene3D" id="3.30.160.20">
    <property type="match status" value="1"/>
</dbReference>
<protein>
    <recommendedName>
        <fullName evidence="3">Large ribosomal subunit protein mL62</fullName>
        <ecNumber evidence="1">3.1.1.29</ecNumber>
    </recommendedName>
    <alternativeName>
        <fullName evidence="4">Peptidyl-tRNA hydrolase ICT1, mitochondrial</fullName>
    </alternativeName>
</protein>
<reference evidence="7" key="1">
    <citation type="submission" date="2016-04" db="UniProtKB">
        <authorList>
            <consortium name="WormBaseParasite"/>
        </authorList>
    </citation>
    <scope>IDENTIFICATION</scope>
</reference>
<evidence type="ECO:0000256" key="3">
    <source>
        <dbReference type="ARBA" id="ARBA00039441"/>
    </source>
</evidence>
<dbReference type="InterPro" id="IPR052104">
    <property type="entry name" value="Mito_Release_Factor_mL62"/>
</dbReference>